<feature type="domain" description="AB hydrolase-1" evidence="1">
    <location>
        <begin position="30"/>
        <end position="261"/>
    </location>
</feature>
<protein>
    <submittedName>
        <fullName evidence="2">2-hydroxymuconate semialdehyde hydrolase</fullName>
        <ecNumber evidence="2">3.7.1.9</ecNumber>
    </submittedName>
</protein>
<dbReference type="Gene3D" id="3.40.50.1820">
    <property type="entry name" value="alpha/beta hydrolase"/>
    <property type="match status" value="1"/>
</dbReference>
<dbReference type="EMBL" id="NGAF01000021">
    <property type="protein sequence ID" value="OXR41248.1"/>
    <property type="molecule type" value="Genomic_DNA"/>
</dbReference>
<dbReference type="EC" id="3.7.1.9" evidence="2"/>
<accession>A0A231GXD9</accession>
<gene>
    <name evidence="2" type="primary">xylF_4</name>
    <name evidence="2" type="ORF">B7C42_06646</name>
</gene>
<keyword evidence="3" id="KW-1185">Reference proteome</keyword>
<dbReference type="Pfam" id="PF00561">
    <property type="entry name" value="Abhydrolase_1"/>
    <property type="match status" value="1"/>
</dbReference>
<sequence length="273" mass="30357">MTATTTLETGRFIDVDGISTHYHDAGDGKTVLLLHGSGPGVSAWANWHHALPALARSSRVVALDLVGFGLTERPADVRYSLRTWTDHAWKFLDALAIEKISVVGNSLGGRIAMQMAEDDQSRLDRLVLMGSPGVGMTMTEGLEALRAYEPSHQAMRDLLRDYFAVDKSMITDELVRIRYEASAAQGAHEAYRTMFFHPDHAGSQLGITEEQVRAITVPTLLIHGREDRVVPVDVSWNMVHLLPDADLHVFSRCGHWTQIERADEFNRLVADFV</sequence>
<dbReference type="PRINTS" id="PR00111">
    <property type="entry name" value="ABHYDROLASE"/>
</dbReference>
<dbReference type="InterPro" id="IPR029058">
    <property type="entry name" value="AB_hydrolase_fold"/>
</dbReference>
<dbReference type="SUPFAM" id="SSF53474">
    <property type="entry name" value="alpha/beta-Hydrolases"/>
    <property type="match status" value="1"/>
</dbReference>
<organism evidence="2 3">
    <name type="scientific">Nocardia cerradoensis</name>
    <dbReference type="NCBI Taxonomy" id="85688"/>
    <lineage>
        <taxon>Bacteria</taxon>
        <taxon>Bacillati</taxon>
        <taxon>Actinomycetota</taxon>
        <taxon>Actinomycetes</taxon>
        <taxon>Mycobacteriales</taxon>
        <taxon>Nocardiaceae</taxon>
        <taxon>Nocardia</taxon>
    </lineage>
</organism>
<dbReference type="PANTHER" id="PTHR46438">
    <property type="entry name" value="ALPHA/BETA-HYDROLASES SUPERFAMILY PROTEIN"/>
    <property type="match status" value="1"/>
</dbReference>
<comment type="caution">
    <text evidence="2">The sequence shown here is derived from an EMBL/GenBank/DDBJ whole genome shotgun (WGS) entry which is preliminary data.</text>
</comment>
<reference evidence="2 3" key="1">
    <citation type="submission" date="2017-07" db="EMBL/GenBank/DDBJ databases">
        <title>First draft Genome Sequence of Nocardia cerradoensis isolated from human infection.</title>
        <authorList>
            <person name="Carrasco G."/>
        </authorList>
    </citation>
    <scope>NUCLEOTIDE SEQUENCE [LARGE SCALE GENOMIC DNA]</scope>
    <source>
        <strain evidence="2 3">CNM20130759</strain>
    </source>
</reference>
<evidence type="ECO:0000259" key="1">
    <source>
        <dbReference type="Pfam" id="PF00561"/>
    </source>
</evidence>
<dbReference type="RefSeq" id="WP_094027685.1">
    <property type="nucleotide sequence ID" value="NZ_NGAF01000021.1"/>
</dbReference>
<dbReference type="InterPro" id="IPR000073">
    <property type="entry name" value="AB_hydrolase_1"/>
</dbReference>
<name>A0A231GXD9_9NOCA</name>
<dbReference type="GO" id="GO:0018775">
    <property type="term" value="F:2-hydroxymuconate-semialdehyde hydrolase activity"/>
    <property type="evidence" value="ECO:0007669"/>
    <property type="project" value="UniProtKB-EC"/>
</dbReference>
<dbReference type="PANTHER" id="PTHR46438:SF11">
    <property type="entry name" value="LIPASE-RELATED"/>
    <property type="match status" value="1"/>
</dbReference>
<dbReference type="AlphaFoldDB" id="A0A231GXD9"/>
<proteinExistence type="predicted"/>
<keyword evidence="2" id="KW-0378">Hydrolase</keyword>
<evidence type="ECO:0000313" key="2">
    <source>
        <dbReference type="EMBL" id="OXR41248.1"/>
    </source>
</evidence>
<evidence type="ECO:0000313" key="3">
    <source>
        <dbReference type="Proteomes" id="UP000215506"/>
    </source>
</evidence>
<dbReference type="Proteomes" id="UP000215506">
    <property type="component" value="Unassembled WGS sequence"/>
</dbReference>